<name>A0ABW8AKJ2_9ACTN</name>
<keyword evidence="3 7" id="KW-0489">Methyltransferase</keyword>
<dbReference type="PANTHER" id="PTHR43467">
    <property type="entry name" value="COBALT-PRECORRIN-2 C(20)-METHYLTRANSFERASE"/>
    <property type="match status" value="1"/>
</dbReference>
<dbReference type="Gene3D" id="3.30.950.10">
    <property type="entry name" value="Methyltransferase, Cobalt-precorrin-4 Transmethylase, Domain 2"/>
    <property type="match status" value="1"/>
</dbReference>
<evidence type="ECO:0000259" key="6">
    <source>
        <dbReference type="Pfam" id="PF00590"/>
    </source>
</evidence>
<dbReference type="InterPro" id="IPR012797">
    <property type="entry name" value="CobF"/>
</dbReference>
<evidence type="ECO:0000256" key="3">
    <source>
        <dbReference type="ARBA" id="ARBA00022603"/>
    </source>
</evidence>
<dbReference type="SUPFAM" id="SSF53790">
    <property type="entry name" value="Tetrapyrrole methylase"/>
    <property type="match status" value="1"/>
</dbReference>
<dbReference type="EMBL" id="JBITLV010000002">
    <property type="protein sequence ID" value="MFI7586857.1"/>
    <property type="molecule type" value="Genomic_DNA"/>
</dbReference>
<dbReference type="Gene3D" id="3.40.1010.10">
    <property type="entry name" value="Cobalt-precorrin-4 Transmethylase, Domain 1"/>
    <property type="match status" value="1"/>
</dbReference>
<evidence type="ECO:0000256" key="4">
    <source>
        <dbReference type="ARBA" id="ARBA00022679"/>
    </source>
</evidence>
<dbReference type="InterPro" id="IPR014776">
    <property type="entry name" value="4pyrrole_Mease_sub2"/>
</dbReference>
<sequence>MRTVLLIGVGAGDPDYVTVQAVKALNRVDVFFVIEKGAEKDDLIELRRRILSDHVPGGGYRVVEARDPERERVGLDGVAYRATIEQWHEDRTDIYERLVGGLGDGEVGAFLVWGDPALYDGTMRILDRVTARGSVAFETEVIPGVSAISALTAGHRIPLNRIGEPIHITTGRRLGAALVDGALPEGFDNIVVMLDGDLTFTKLSEPDVTIYWGAYLGTADEILVAGPVLKVAGEIESVRAEARARKGWIMDTYLLRRG</sequence>
<accession>A0ABW8AKJ2</accession>
<keyword evidence="4 7" id="KW-0808">Transferase</keyword>
<keyword evidence="8" id="KW-1185">Reference proteome</keyword>
<dbReference type="InterPro" id="IPR000878">
    <property type="entry name" value="4pyrrol_Mease"/>
</dbReference>
<evidence type="ECO:0000256" key="1">
    <source>
        <dbReference type="ARBA" id="ARBA00004953"/>
    </source>
</evidence>
<feature type="domain" description="Tetrapyrrole methylase" evidence="6">
    <location>
        <begin position="4"/>
        <end position="228"/>
    </location>
</feature>
<dbReference type="InterPro" id="IPR035996">
    <property type="entry name" value="4pyrrol_Methylase_sf"/>
</dbReference>
<organism evidence="7 8">
    <name type="scientific">Spongisporangium articulatum</name>
    <dbReference type="NCBI Taxonomy" id="3362603"/>
    <lineage>
        <taxon>Bacteria</taxon>
        <taxon>Bacillati</taxon>
        <taxon>Actinomycetota</taxon>
        <taxon>Actinomycetes</taxon>
        <taxon>Kineosporiales</taxon>
        <taxon>Kineosporiaceae</taxon>
        <taxon>Spongisporangium</taxon>
    </lineage>
</organism>
<dbReference type="PANTHER" id="PTHR43467:SF1">
    <property type="entry name" value="PRECORRIN-6A SYNTHASE [DEACETYLATING]"/>
    <property type="match status" value="1"/>
</dbReference>
<reference evidence="7 8" key="1">
    <citation type="submission" date="2024-10" db="EMBL/GenBank/DDBJ databases">
        <title>The Natural Products Discovery Center: Release of the First 8490 Sequenced Strains for Exploring Actinobacteria Biosynthetic Diversity.</title>
        <authorList>
            <person name="Kalkreuter E."/>
            <person name="Kautsar S.A."/>
            <person name="Yang D."/>
            <person name="Bader C.D."/>
            <person name="Teijaro C.N."/>
            <person name="Fluegel L."/>
            <person name="Davis C.M."/>
            <person name="Simpson J.R."/>
            <person name="Lauterbach L."/>
            <person name="Steele A.D."/>
            <person name="Gui C."/>
            <person name="Meng S."/>
            <person name="Li G."/>
            <person name="Viehrig K."/>
            <person name="Ye F."/>
            <person name="Su P."/>
            <person name="Kiefer A.F."/>
            <person name="Nichols A."/>
            <person name="Cepeda A.J."/>
            <person name="Yan W."/>
            <person name="Fan B."/>
            <person name="Jiang Y."/>
            <person name="Adhikari A."/>
            <person name="Zheng C.-J."/>
            <person name="Schuster L."/>
            <person name="Cowan T.M."/>
            <person name="Smanski M.J."/>
            <person name="Chevrette M.G."/>
            <person name="De Carvalho L.P.S."/>
            <person name="Shen B."/>
        </authorList>
    </citation>
    <scope>NUCLEOTIDE SEQUENCE [LARGE SCALE GENOMIC DNA]</scope>
    <source>
        <strain evidence="7 8">NPDC049639</strain>
    </source>
</reference>
<dbReference type="GO" id="GO:0032259">
    <property type="term" value="P:methylation"/>
    <property type="evidence" value="ECO:0007669"/>
    <property type="project" value="UniProtKB-KW"/>
</dbReference>
<dbReference type="Proteomes" id="UP001612915">
    <property type="component" value="Unassembled WGS sequence"/>
</dbReference>
<dbReference type="RefSeq" id="WP_398277394.1">
    <property type="nucleotide sequence ID" value="NZ_JBITLV010000002.1"/>
</dbReference>
<evidence type="ECO:0000256" key="5">
    <source>
        <dbReference type="ARBA" id="ARBA00022691"/>
    </source>
</evidence>
<dbReference type="Pfam" id="PF00590">
    <property type="entry name" value="TP_methylase"/>
    <property type="match status" value="1"/>
</dbReference>
<protein>
    <submittedName>
        <fullName evidence="7">Precorrin-6A synthase (Deacetylating)</fullName>
        <ecNumber evidence="7">2.1.1.152</ecNumber>
    </submittedName>
</protein>
<dbReference type="GO" id="GO:0043819">
    <property type="term" value="F:precorrin-6A synthase (deacetylating) activity"/>
    <property type="evidence" value="ECO:0007669"/>
    <property type="project" value="UniProtKB-EC"/>
</dbReference>
<dbReference type="InterPro" id="IPR014777">
    <property type="entry name" value="4pyrrole_Mease_sub1"/>
</dbReference>
<comment type="caution">
    <text evidence="7">The sequence shown here is derived from an EMBL/GenBank/DDBJ whole genome shotgun (WGS) entry which is preliminary data.</text>
</comment>
<dbReference type="CDD" id="cd11643">
    <property type="entry name" value="Precorrin-6A-synthase"/>
    <property type="match status" value="1"/>
</dbReference>
<gene>
    <name evidence="7" type="primary">cobF</name>
    <name evidence="7" type="ORF">ACIB24_07260</name>
</gene>
<dbReference type="NCBIfam" id="TIGR02434">
    <property type="entry name" value="CobF"/>
    <property type="match status" value="1"/>
</dbReference>
<evidence type="ECO:0000313" key="7">
    <source>
        <dbReference type="EMBL" id="MFI7586857.1"/>
    </source>
</evidence>
<keyword evidence="5" id="KW-0949">S-adenosyl-L-methionine</keyword>
<comment type="pathway">
    <text evidence="1">Cofactor biosynthesis; adenosylcobalamin biosynthesis.</text>
</comment>
<evidence type="ECO:0000313" key="8">
    <source>
        <dbReference type="Proteomes" id="UP001612915"/>
    </source>
</evidence>
<keyword evidence="2" id="KW-0169">Cobalamin biosynthesis</keyword>
<proteinExistence type="predicted"/>
<dbReference type="PIRSF" id="PIRSF036525">
    <property type="entry name" value="CobF"/>
    <property type="match status" value="1"/>
</dbReference>
<dbReference type="EC" id="2.1.1.152" evidence="7"/>
<evidence type="ECO:0000256" key="2">
    <source>
        <dbReference type="ARBA" id="ARBA00022573"/>
    </source>
</evidence>